<feature type="non-terminal residue" evidence="3">
    <location>
        <position position="1"/>
    </location>
</feature>
<organism evidence="3">
    <name type="scientific">Nyctotherus ovalis</name>
    <name type="common">Ciliate protozoan</name>
    <dbReference type="NCBI Taxonomy" id="70075"/>
    <lineage>
        <taxon>Eukaryota</taxon>
        <taxon>Sar</taxon>
        <taxon>Alveolata</taxon>
        <taxon>Ciliophora</taxon>
        <taxon>Intramacronucleata</taxon>
        <taxon>Armophorea</taxon>
        <taxon>Clevelandellida</taxon>
        <taxon>Nyctotheridae</taxon>
        <taxon>Nyctotherus</taxon>
    </lineage>
</organism>
<name>Q1RQD2_NYCOV</name>
<evidence type="ECO:0000256" key="2">
    <source>
        <dbReference type="SAM" id="SignalP"/>
    </source>
</evidence>
<reference evidence="3" key="1">
    <citation type="submission" date="2005-04" db="EMBL/GenBank/DDBJ databases">
        <title>The 3' untranslated region of mRNAs from the ciliate Nyctotherus ovalis.</title>
        <authorList>
            <person name="Destables E."/>
            <person name="Thomas N.A."/>
            <person name="Boxma B."/>
            <person name="van Alen T.A."/>
            <person name="van der Staay G.W."/>
            <person name="Hackstein J.H."/>
            <person name="McEwan N.R."/>
        </authorList>
    </citation>
    <scope>NUCLEOTIDE SEQUENCE</scope>
</reference>
<feature type="region of interest" description="Disordered" evidence="1">
    <location>
        <begin position="57"/>
        <end position="107"/>
    </location>
</feature>
<dbReference type="EMBL" id="AJ965639">
    <property type="protein sequence ID" value="CAI84501.1"/>
    <property type="molecule type" value="mRNA"/>
</dbReference>
<feature type="signal peptide" evidence="2">
    <location>
        <begin position="1"/>
        <end position="20"/>
    </location>
</feature>
<feature type="chain" id="PRO_5004197039" evidence="2">
    <location>
        <begin position="21"/>
        <end position="155"/>
    </location>
</feature>
<dbReference type="AlphaFoldDB" id="Q1RQD2"/>
<protein>
    <submittedName>
        <fullName evidence="3">Hypothetical 05</fullName>
    </submittedName>
</protein>
<keyword evidence="2" id="KW-0732">Signal</keyword>
<evidence type="ECO:0000256" key="1">
    <source>
        <dbReference type="SAM" id="MobiDB-lite"/>
    </source>
</evidence>
<evidence type="ECO:0000313" key="3">
    <source>
        <dbReference type="EMBL" id="CAI84501.1"/>
    </source>
</evidence>
<sequence length="155" mass="17246">KGGGGNKRFFVLGWWELAACVCFRTRLCRSSARGRCRGASICGKACSQNDVVTLNPSKEEQDKLRASLANKERSRKGACEEKKQTLAGARKDVEEEKVQRNDREKSDPKLLIKKLKEEIIASAKPDSLKVILSDNIPQGSGQDDFMTRCAHRGLH</sequence>
<dbReference type="Pfam" id="PF04641">
    <property type="entry name" value="Rtf2"/>
    <property type="match status" value="1"/>
</dbReference>
<accession>Q1RQD2</accession>
<proteinExistence type="evidence at transcript level"/>